<dbReference type="GO" id="GO:0030527">
    <property type="term" value="F:structural constituent of chromatin"/>
    <property type="evidence" value="ECO:0007669"/>
    <property type="project" value="InterPro"/>
</dbReference>
<evidence type="ECO:0000256" key="1">
    <source>
        <dbReference type="ARBA" id="ARBA00010529"/>
    </source>
</evidence>
<dbReference type="AlphaFoldDB" id="A0A5D3YNT9"/>
<evidence type="ECO:0000256" key="2">
    <source>
        <dbReference type="ARBA" id="ARBA00023067"/>
    </source>
</evidence>
<organism evidence="5 6">
    <name type="scientific">Fodinibius salinus</name>
    <dbReference type="NCBI Taxonomy" id="860790"/>
    <lineage>
        <taxon>Bacteria</taxon>
        <taxon>Pseudomonadati</taxon>
        <taxon>Balneolota</taxon>
        <taxon>Balneolia</taxon>
        <taxon>Balneolales</taxon>
        <taxon>Balneolaceae</taxon>
        <taxon>Fodinibius</taxon>
    </lineage>
</organism>
<comment type="similarity">
    <text evidence="1 4">Belongs to the bacterial histone-like protein family.</text>
</comment>
<dbReference type="CDD" id="cd13831">
    <property type="entry name" value="HU"/>
    <property type="match status" value="1"/>
</dbReference>
<keyword evidence="3 5" id="KW-0238">DNA-binding</keyword>
<evidence type="ECO:0000256" key="3">
    <source>
        <dbReference type="ARBA" id="ARBA00023125"/>
    </source>
</evidence>
<dbReference type="PANTHER" id="PTHR33175:SF3">
    <property type="entry name" value="DNA-BINDING PROTEIN HU-BETA"/>
    <property type="match status" value="1"/>
</dbReference>
<dbReference type="SUPFAM" id="SSF47729">
    <property type="entry name" value="IHF-like DNA-binding proteins"/>
    <property type="match status" value="1"/>
</dbReference>
<dbReference type="RefSeq" id="WP_148898198.1">
    <property type="nucleotide sequence ID" value="NZ_VNHY01000001.1"/>
</dbReference>
<evidence type="ECO:0000256" key="4">
    <source>
        <dbReference type="RuleBase" id="RU003939"/>
    </source>
</evidence>
<dbReference type="GO" id="GO:0005829">
    <property type="term" value="C:cytosol"/>
    <property type="evidence" value="ECO:0007669"/>
    <property type="project" value="TreeGrafter"/>
</dbReference>
<dbReference type="EMBL" id="VNHY01000001">
    <property type="protein sequence ID" value="TYP95534.1"/>
    <property type="molecule type" value="Genomic_DNA"/>
</dbReference>
<dbReference type="InterPro" id="IPR000119">
    <property type="entry name" value="Hist_DNA-bd"/>
</dbReference>
<evidence type="ECO:0000313" key="5">
    <source>
        <dbReference type="EMBL" id="TYP95534.1"/>
    </source>
</evidence>
<dbReference type="Proteomes" id="UP000324595">
    <property type="component" value="Unassembled WGS sequence"/>
</dbReference>
<comment type="caution">
    <text evidence="5">The sequence shown here is derived from an EMBL/GenBank/DDBJ whole genome shotgun (WGS) entry which is preliminary data.</text>
</comment>
<dbReference type="OrthoDB" id="9799835at2"/>
<dbReference type="GO" id="GO:0030261">
    <property type="term" value="P:chromosome condensation"/>
    <property type="evidence" value="ECO:0007669"/>
    <property type="project" value="UniProtKB-KW"/>
</dbReference>
<evidence type="ECO:0000313" key="6">
    <source>
        <dbReference type="Proteomes" id="UP000324595"/>
    </source>
</evidence>
<sequence>MNTADLVKKLANNWDITQRQARKYLDIIIQTFSDTLAAGNSFTLPGVGTFETTTRDERESYNPHYEQKMKLPPKRVVHFSPSAGLKEDVKQIEQDNE</sequence>
<accession>A0A5D3YNT9</accession>
<dbReference type="SMART" id="SM00411">
    <property type="entry name" value="BHL"/>
    <property type="match status" value="1"/>
</dbReference>
<protein>
    <submittedName>
        <fullName evidence="5">DNA-binding protein HU-beta/integration host factor subunit beta</fullName>
    </submittedName>
</protein>
<keyword evidence="6" id="KW-1185">Reference proteome</keyword>
<dbReference type="GO" id="GO:0003677">
    <property type="term" value="F:DNA binding"/>
    <property type="evidence" value="ECO:0007669"/>
    <property type="project" value="UniProtKB-KW"/>
</dbReference>
<dbReference type="Gene3D" id="4.10.520.10">
    <property type="entry name" value="IHF-like DNA-binding proteins"/>
    <property type="match status" value="1"/>
</dbReference>
<dbReference type="InterPro" id="IPR010992">
    <property type="entry name" value="IHF-like_DNA-bd_dom_sf"/>
</dbReference>
<name>A0A5D3YNT9_9BACT</name>
<dbReference type="PANTHER" id="PTHR33175">
    <property type="entry name" value="DNA-BINDING PROTEIN HU"/>
    <property type="match status" value="1"/>
</dbReference>
<dbReference type="Pfam" id="PF00216">
    <property type="entry name" value="Bac_DNA_binding"/>
    <property type="match status" value="1"/>
</dbReference>
<proteinExistence type="inferred from homology"/>
<keyword evidence="2" id="KW-0226">DNA condensation</keyword>
<reference evidence="5 6" key="1">
    <citation type="submission" date="2019-07" db="EMBL/GenBank/DDBJ databases">
        <title>Genomic Encyclopedia of Archaeal and Bacterial Type Strains, Phase II (KMG-II): from individual species to whole genera.</title>
        <authorList>
            <person name="Goeker M."/>
        </authorList>
    </citation>
    <scope>NUCLEOTIDE SEQUENCE [LARGE SCALE GENOMIC DNA]</scope>
    <source>
        <strain evidence="5 6">DSM 21935</strain>
    </source>
</reference>
<gene>
    <name evidence="5" type="ORF">LX73_0842</name>
</gene>